<organism evidence="2 3">
    <name type="scientific">Prevotella intermedia</name>
    <dbReference type="NCBI Taxonomy" id="28131"/>
    <lineage>
        <taxon>Bacteria</taxon>
        <taxon>Pseudomonadati</taxon>
        <taxon>Bacteroidota</taxon>
        <taxon>Bacteroidia</taxon>
        <taxon>Bacteroidales</taxon>
        <taxon>Prevotellaceae</taxon>
        <taxon>Prevotella</taxon>
    </lineage>
</organism>
<dbReference type="NCBIfam" id="NF041325">
    <property type="entry name" value="Bacteroid_MobB"/>
    <property type="match status" value="1"/>
</dbReference>
<sequence>MVAKISIGSSLYGALAYNAQKVNAGEGKFLASNKVFDSGDGSMDTARLLRDFCNCMPENIRTRNTVIHISLNPHPDDRLTDMEMADIAQAYMERLGYGNQPYVIVKHEDIDRHHVHIVSINVDEKGKRIDRDFLFRRSERICKELEKEFHLHPAGHKRGEIREVVHKVDIHKGDVKKQIASVLLSVSARYRFQTMGEYRALLSLYHIHVEETQGKVGEREYHGVVYSATDEKGNKVGNPFKASLFGKSAGYAAIEKRFSLSKKQMNEGKFTEPTKRALLQALGETYHRDKFMSLLKDKGIETVLCLTAESRIYGATFIDHRTGCVLNGSRMGKELSANALQEHFTLPYADEKPIPFTLHSEEAIKEQSFTQDDYESSAFGLGLFNPSGQAVNAEEEDFIRKMRRRKKRKGKGRTM</sequence>
<dbReference type="RefSeq" id="WP_100022513.1">
    <property type="nucleotide sequence ID" value="NZ_CP024696.1"/>
</dbReference>
<evidence type="ECO:0000259" key="1">
    <source>
        <dbReference type="Pfam" id="PF03432"/>
    </source>
</evidence>
<protein>
    <submittedName>
        <fullName evidence="2">Relaxase</fullName>
    </submittedName>
</protein>
<dbReference type="InterPro" id="IPR005094">
    <property type="entry name" value="Endonuclease_MobA/VirD2"/>
</dbReference>
<accession>A0A2D3N974</accession>
<evidence type="ECO:0000313" key="3">
    <source>
        <dbReference type="Proteomes" id="UP000229323"/>
    </source>
</evidence>
<evidence type="ECO:0000313" key="2">
    <source>
        <dbReference type="EMBL" id="ATV51889.1"/>
    </source>
</evidence>
<gene>
    <name evidence="2" type="ORF">CTM50_01665</name>
</gene>
<dbReference type="EMBL" id="CP024696">
    <property type="protein sequence ID" value="ATV51889.1"/>
    <property type="molecule type" value="Genomic_DNA"/>
</dbReference>
<feature type="domain" description="MobA/VirD2-like nuclease" evidence="1">
    <location>
        <begin position="35"/>
        <end position="151"/>
    </location>
</feature>
<name>A0A2D3N974_PREIN</name>
<proteinExistence type="predicted"/>
<dbReference type="Pfam" id="PF03432">
    <property type="entry name" value="Relaxase"/>
    <property type="match status" value="1"/>
</dbReference>
<dbReference type="Proteomes" id="UP000229323">
    <property type="component" value="Chromosome"/>
</dbReference>
<reference evidence="2 3" key="1">
    <citation type="submission" date="2017-11" db="EMBL/GenBank/DDBJ databases">
        <title>Genome sequencing of Prevotella intermedia KCOM 2033.</title>
        <authorList>
            <person name="Kook J.-K."/>
            <person name="Park S.-N."/>
            <person name="Lim Y.K."/>
        </authorList>
    </citation>
    <scope>NUCLEOTIDE SEQUENCE [LARGE SCALE GENOMIC DNA]</scope>
    <source>
        <strain evidence="2 3">KCOM 2033</strain>
    </source>
</reference>
<dbReference type="AlphaFoldDB" id="A0A2D3N974"/>